<feature type="compositionally biased region" description="Low complexity" evidence="4">
    <location>
        <begin position="1"/>
        <end position="11"/>
    </location>
</feature>
<reference evidence="6" key="1">
    <citation type="submission" date="2018-05" db="EMBL/GenBank/DDBJ databases">
        <authorList>
            <person name="Lanie J.A."/>
            <person name="Ng W.-L."/>
            <person name="Kazmierczak K.M."/>
            <person name="Andrzejewski T.M."/>
            <person name="Davidsen T.M."/>
            <person name="Wayne K.J."/>
            <person name="Tettelin H."/>
            <person name="Glass J.I."/>
            <person name="Rusch D."/>
            <person name="Podicherti R."/>
            <person name="Tsui H.-C.T."/>
            <person name="Winkler M.E."/>
        </authorList>
    </citation>
    <scope>NUCLEOTIDE SEQUENCE</scope>
    <source>
        <strain evidence="6">ZC4RG45</strain>
    </source>
</reference>
<keyword evidence="3" id="KW-0460">Magnesium</keyword>
<evidence type="ECO:0000256" key="3">
    <source>
        <dbReference type="ARBA" id="ARBA00022842"/>
    </source>
</evidence>
<gene>
    <name evidence="6" type="ORF">DIU77_13905</name>
</gene>
<organism evidence="6">
    <name type="scientific">Thermocrispum agreste</name>
    <dbReference type="NCBI Taxonomy" id="37925"/>
    <lineage>
        <taxon>Bacteria</taxon>
        <taxon>Bacillati</taxon>
        <taxon>Actinomycetota</taxon>
        <taxon>Actinomycetes</taxon>
        <taxon>Pseudonocardiales</taxon>
        <taxon>Pseudonocardiaceae</taxon>
        <taxon>Thermocrispum</taxon>
    </lineage>
</organism>
<evidence type="ECO:0000256" key="2">
    <source>
        <dbReference type="ARBA" id="ARBA00022801"/>
    </source>
</evidence>
<comment type="caution">
    <text evidence="6">The sequence shown here is derived from an EMBL/GenBank/DDBJ whole genome shotgun (WGS) entry which is preliminary data.</text>
</comment>
<feature type="compositionally biased region" description="Basic and acidic residues" evidence="4">
    <location>
        <begin position="13"/>
        <end position="28"/>
    </location>
</feature>
<accession>A0A2W4LAX1</accession>
<dbReference type="Gene3D" id="3.90.79.10">
    <property type="entry name" value="Nucleoside Triphosphate Pyrophosphohydrolase"/>
    <property type="match status" value="1"/>
</dbReference>
<evidence type="ECO:0000256" key="4">
    <source>
        <dbReference type="SAM" id="MobiDB-lite"/>
    </source>
</evidence>
<comment type="cofactor">
    <cofactor evidence="1">
        <name>Mg(2+)</name>
        <dbReference type="ChEBI" id="CHEBI:18420"/>
    </cofactor>
</comment>
<dbReference type="GO" id="GO:0016787">
    <property type="term" value="F:hydrolase activity"/>
    <property type="evidence" value="ECO:0007669"/>
    <property type="project" value="UniProtKB-KW"/>
</dbReference>
<evidence type="ECO:0000313" key="6">
    <source>
        <dbReference type="EMBL" id="PZM94593.1"/>
    </source>
</evidence>
<feature type="domain" description="Nudix hydrolase" evidence="5">
    <location>
        <begin position="37"/>
        <end position="166"/>
    </location>
</feature>
<sequence>MTQQDAQSRAAQRQKDLEAEGEPEKEFRPGIASRIPAKTVAAGAIIRDPEGRILFVTPVYKPTLEIPGGVVDANESPREACERELREELGLEIPLRGPLVVDWVSAQGVWRDSLQLIFDGGALNQEQISRIELPPDELQSYQFFHLKDVQRLFKPAQYRRLQQAIEALQTGQPRHTDFGRP</sequence>
<feature type="region of interest" description="Disordered" evidence="4">
    <location>
        <begin position="1"/>
        <end position="32"/>
    </location>
</feature>
<evidence type="ECO:0000259" key="5">
    <source>
        <dbReference type="PROSITE" id="PS51462"/>
    </source>
</evidence>
<dbReference type="SUPFAM" id="SSF55811">
    <property type="entry name" value="Nudix"/>
    <property type="match status" value="1"/>
</dbReference>
<dbReference type="InterPro" id="IPR000086">
    <property type="entry name" value="NUDIX_hydrolase_dom"/>
</dbReference>
<dbReference type="InterPro" id="IPR015797">
    <property type="entry name" value="NUDIX_hydrolase-like_dom_sf"/>
</dbReference>
<dbReference type="PROSITE" id="PS00893">
    <property type="entry name" value="NUDIX_BOX"/>
    <property type="match status" value="1"/>
</dbReference>
<dbReference type="PANTHER" id="PTHR43046:SF12">
    <property type="entry name" value="GDP-MANNOSE MANNOSYL HYDROLASE"/>
    <property type="match status" value="1"/>
</dbReference>
<dbReference type="EMBL" id="QGUI01000572">
    <property type="protein sequence ID" value="PZM94593.1"/>
    <property type="molecule type" value="Genomic_DNA"/>
</dbReference>
<dbReference type="AlphaFoldDB" id="A0A2W4LAX1"/>
<proteinExistence type="predicted"/>
<dbReference type="PROSITE" id="PS51462">
    <property type="entry name" value="NUDIX"/>
    <property type="match status" value="1"/>
</dbReference>
<dbReference type="InterPro" id="IPR020084">
    <property type="entry name" value="NUDIX_hydrolase_CS"/>
</dbReference>
<dbReference type="Pfam" id="PF00293">
    <property type="entry name" value="NUDIX"/>
    <property type="match status" value="1"/>
</dbReference>
<evidence type="ECO:0000256" key="1">
    <source>
        <dbReference type="ARBA" id="ARBA00001946"/>
    </source>
</evidence>
<dbReference type="CDD" id="cd18876">
    <property type="entry name" value="NUDIX_Hydrolase"/>
    <property type="match status" value="1"/>
</dbReference>
<name>A0A2W4LAX1_9PSEU</name>
<dbReference type="PANTHER" id="PTHR43046">
    <property type="entry name" value="GDP-MANNOSE MANNOSYL HYDROLASE"/>
    <property type="match status" value="1"/>
</dbReference>
<keyword evidence="2 6" id="KW-0378">Hydrolase</keyword>
<protein>
    <submittedName>
        <fullName evidence="6">NUDIX hydrolase</fullName>
    </submittedName>
</protein>